<accession>A0ABQ4SW31</accession>
<reference evidence="2" key="2">
    <citation type="submission" date="2021-08" db="EMBL/GenBank/DDBJ databases">
        <authorList>
            <person name="Tani A."/>
            <person name="Ola A."/>
            <person name="Ogura Y."/>
            <person name="Katsura K."/>
            <person name="Hayashi T."/>
        </authorList>
    </citation>
    <scope>NUCLEOTIDE SEQUENCE</scope>
    <source>
        <strain evidence="2">LMG 23639</strain>
    </source>
</reference>
<gene>
    <name evidence="2" type="ORF">AOPFMNJM_2643</name>
</gene>
<name>A0ABQ4SW31_9HYPH</name>
<dbReference type="Proteomes" id="UP001055102">
    <property type="component" value="Unassembled WGS sequence"/>
</dbReference>
<protein>
    <submittedName>
        <fullName evidence="2">Uncharacterized protein</fullName>
    </submittedName>
</protein>
<feature type="compositionally biased region" description="Pro residues" evidence="1">
    <location>
        <begin position="131"/>
        <end position="145"/>
    </location>
</feature>
<evidence type="ECO:0000313" key="3">
    <source>
        <dbReference type="Proteomes" id="UP001055102"/>
    </source>
</evidence>
<sequence length="249" mass="25749">MNRQLILSTAGGVAMFTAVVAVGAFAIVSVSPPERPPPVARGTLLMEAAPAPQRLDEPPKSAPAPLEPLLPPLAEPPRVDAEASPPARAADPVAPGPAAAPEPRRPPRAVAALPPGVGPAAPGPLATHPPAAAPIPAPAPALRPAPRPERRADGVLTAAEIRRFRLGLRLTREQEPYWPAVEQALLDLGAQQAALIRAGQDPKDAFGIGAAMRMQAAARPLLDVLREDQKARVREQARAMGFGAIASAI</sequence>
<proteinExistence type="predicted"/>
<feature type="compositionally biased region" description="Low complexity" evidence="1">
    <location>
        <begin position="83"/>
        <end position="93"/>
    </location>
</feature>
<organism evidence="2 3">
    <name type="scientific">Methylobacterium jeotgali</name>
    <dbReference type="NCBI Taxonomy" id="381630"/>
    <lineage>
        <taxon>Bacteria</taxon>
        <taxon>Pseudomonadati</taxon>
        <taxon>Pseudomonadota</taxon>
        <taxon>Alphaproteobacteria</taxon>
        <taxon>Hyphomicrobiales</taxon>
        <taxon>Methylobacteriaceae</taxon>
        <taxon>Methylobacterium</taxon>
    </lineage>
</organism>
<reference evidence="2" key="1">
    <citation type="journal article" date="2021" name="Front. Microbiol.">
        <title>Comprehensive Comparative Genomics and Phenotyping of Methylobacterium Species.</title>
        <authorList>
            <person name="Alessa O."/>
            <person name="Ogura Y."/>
            <person name="Fujitani Y."/>
            <person name="Takami H."/>
            <person name="Hayashi T."/>
            <person name="Sahin N."/>
            <person name="Tani A."/>
        </authorList>
    </citation>
    <scope>NUCLEOTIDE SEQUENCE</scope>
    <source>
        <strain evidence="2">LMG 23639</strain>
    </source>
</reference>
<evidence type="ECO:0000256" key="1">
    <source>
        <dbReference type="SAM" id="MobiDB-lite"/>
    </source>
</evidence>
<evidence type="ECO:0000313" key="2">
    <source>
        <dbReference type="EMBL" id="GJE07317.1"/>
    </source>
</evidence>
<keyword evidence="3" id="KW-1185">Reference proteome</keyword>
<feature type="compositionally biased region" description="Pro residues" evidence="1">
    <location>
        <begin position="60"/>
        <end position="75"/>
    </location>
</feature>
<comment type="caution">
    <text evidence="2">The sequence shown here is derived from an EMBL/GenBank/DDBJ whole genome shotgun (WGS) entry which is preliminary data.</text>
</comment>
<dbReference type="EMBL" id="BPQR01000043">
    <property type="protein sequence ID" value="GJE07317.1"/>
    <property type="molecule type" value="Genomic_DNA"/>
</dbReference>
<feature type="compositionally biased region" description="Low complexity" evidence="1">
    <location>
        <begin position="108"/>
        <end position="130"/>
    </location>
</feature>
<feature type="region of interest" description="Disordered" evidence="1">
    <location>
        <begin position="52"/>
        <end position="151"/>
    </location>
</feature>
<dbReference type="RefSeq" id="WP_238276451.1">
    <property type="nucleotide sequence ID" value="NZ_BPQR01000043.1"/>
</dbReference>